<dbReference type="PROSITE" id="PS00201">
    <property type="entry name" value="FLAVODOXIN"/>
    <property type="match status" value="1"/>
</dbReference>
<dbReference type="EMBL" id="JEMC01001682">
    <property type="protein sequence ID" value="KYF95054.1"/>
    <property type="molecule type" value="Genomic_DNA"/>
</dbReference>
<evidence type="ECO:0000256" key="2">
    <source>
        <dbReference type="SAM" id="MobiDB-lite"/>
    </source>
</evidence>
<protein>
    <recommendedName>
        <fullName evidence="3">Flavodoxin-like domain-containing protein</fullName>
    </recommendedName>
</protein>
<dbReference type="PANTHER" id="PTHR30546:SF23">
    <property type="entry name" value="FLAVOPROTEIN-LIKE PROTEIN YCP4-RELATED"/>
    <property type="match status" value="1"/>
</dbReference>
<feature type="domain" description="Flavodoxin-like" evidence="3">
    <location>
        <begin position="3"/>
        <end position="191"/>
    </location>
</feature>
<dbReference type="GO" id="GO:0010181">
    <property type="term" value="F:FMN binding"/>
    <property type="evidence" value="ECO:0007669"/>
    <property type="project" value="InterPro"/>
</dbReference>
<dbReference type="InterPro" id="IPR005025">
    <property type="entry name" value="FMN_Rdtase-like_dom"/>
</dbReference>
<evidence type="ECO:0000313" key="5">
    <source>
        <dbReference type="Proteomes" id="UP000075515"/>
    </source>
</evidence>
<evidence type="ECO:0000259" key="3">
    <source>
        <dbReference type="PROSITE" id="PS50902"/>
    </source>
</evidence>
<comment type="caution">
    <text evidence="4">The sequence shown here is derived from an EMBL/GenBank/DDBJ whole genome shotgun (WGS) entry which is preliminary data.</text>
</comment>
<comment type="cofactor">
    <cofactor evidence="1">
        <name>FMN</name>
        <dbReference type="ChEBI" id="CHEBI:58210"/>
    </cofactor>
</comment>
<organism evidence="4 5">
    <name type="scientific">Sorangium cellulosum</name>
    <name type="common">Polyangium cellulosum</name>
    <dbReference type="NCBI Taxonomy" id="56"/>
    <lineage>
        <taxon>Bacteria</taxon>
        <taxon>Pseudomonadati</taxon>
        <taxon>Myxococcota</taxon>
        <taxon>Polyangia</taxon>
        <taxon>Polyangiales</taxon>
        <taxon>Polyangiaceae</taxon>
        <taxon>Sorangium</taxon>
    </lineage>
</organism>
<dbReference type="PROSITE" id="PS50902">
    <property type="entry name" value="FLAVODOXIN_LIKE"/>
    <property type="match status" value="1"/>
</dbReference>
<accession>A0A150SYR1</accession>
<gene>
    <name evidence="4" type="ORF">BE18_39165</name>
</gene>
<dbReference type="Gene3D" id="3.40.50.360">
    <property type="match status" value="1"/>
</dbReference>
<dbReference type="PANTHER" id="PTHR30546">
    <property type="entry name" value="FLAVODOXIN-RELATED PROTEIN WRBA-RELATED"/>
    <property type="match status" value="1"/>
</dbReference>
<evidence type="ECO:0000313" key="4">
    <source>
        <dbReference type="EMBL" id="KYF95054.1"/>
    </source>
</evidence>
<dbReference type="GO" id="GO:0009055">
    <property type="term" value="F:electron transfer activity"/>
    <property type="evidence" value="ECO:0007669"/>
    <property type="project" value="InterPro"/>
</dbReference>
<dbReference type="SUPFAM" id="SSF52218">
    <property type="entry name" value="Flavoproteins"/>
    <property type="match status" value="1"/>
</dbReference>
<dbReference type="GO" id="GO:0003955">
    <property type="term" value="F:NAD(P)H dehydrogenase (quinone) activity"/>
    <property type="evidence" value="ECO:0007669"/>
    <property type="project" value="TreeGrafter"/>
</dbReference>
<reference evidence="4 5" key="1">
    <citation type="submission" date="2014-02" db="EMBL/GenBank/DDBJ databases">
        <title>The small core and large imbalanced accessory genome model reveals a collaborative survival strategy of Sorangium cellulosum strains in nature.</title>
        <authorList>
            <person name="Han K."/>
            <person name="Peng R."/>
            <person name="Blom J."/>
            <person name="Li Y.-Z."/>
        </authorList>
    </citation>
    <scope>NUCLEOTIDE SEQUENCE [LARGE SCALE GENOMIC DNA]</scope>
    <source>
        <strain evidence="4 5">So0149</strain>
    </source>
</reference>
<dbReference type="GO" id="GO:0016020">
    <property type="term" value="C:membrane"/>
    <property type="evidence" value="ECO:0007669"/>
    <property type="project" value="TreeGrafter"/>
</dbReference>
<dbReference type="InterPro" id="IPR029039">
    <property type="entry name" value="Flavoprotein-like_sf"/>
</dbReference>
<evidence type="ECO:0000256" key="1">
    <source>
        <dbReference type="ARBA" id="ARBA00001917"/>
    </source>
</evidence>
<name>A0A150SYR1_SORCE</name>
<feature type="region of interest" description="Disordered" evidence="2">
    <location>
        <begin position="146"/>
        <end position="168"/>
    </location>
</feature>
<dbReference type="InterPro" id="IPR008254">
    <property type="entry name" value="Flavodoxin/NO_synth"/>
</dbReference>
<dbReference type="Proteomes" id="UP000075515">
    <property type="component" value="Unassembled WGS sequence"/>
</dbReference>
<proteinExistence type="predicted"/>
<dbReference type="AlphaFoldDB" id="A0A150SYR1"/>
<dbReference type="InterPro" id="IPR001226">
    <property type="entry name" value="Flavodoxin_CS"/>
</dbReference>
<dbReference type="Pfam" id="PF03358">
    <property type="entry name" value="FMN_red"/>
    <property type="match status" value="1"/>
</dbReference>
<sequence>MNVAVIFYSLYGDTAALAAAVAEGAEQAGAAVRLRQIADLAAPQERWRTSERIRALREHLACVPVARRDDLLWADGIALGSPARYGTVSAELRRFLDGARQLSGDLAGKVASVFCSPSPIAGAQRAALQAMIVSLLSHGVLVQPPARAAMDPPDTAARRGGPPRASSGELDLTLARALGRRLALTGQQTRR</sequence>